<dbReference type="HOGENOM" id="CLU_2004297_0_0_1"/>
<name>A0A0C9WT89_9AGAR</name>
<reference evidence="2 3" key="1">
    <citation type="submission" date="2014-04" db="EMBL/GenBank/DDBJ databases">
        <authorList>
            <consortium name="DOE Joint Genome Institute"/>
            <person name="Kuo A."/>
            <person name="Kohler A."/>
            <person name="Nagy L.G."/>
            <person name="Floudas D."/>
            <person name="Copeland A."/>
            <person name="Barry K.W."/>
            <person name="Cichocki N."/>
            <person name="Veneault-Fourrey C."/>
            <person name="LaButti K."/>
            <person name="Lindquist E.A."/>
            <person name="Lipzen A."/>
            <person name="Lundell T."/>
            <person name="Morin E."/>
            <person name="Murat C."/>
            <person name="Sun H."/>
            <person name="Tunlid A."/>
            <person name="Henrissat B."/>
            <person name="Grigoriev I.V."/>
            <person name="Hibbett D.S."/>
            <person name="Martin F."/>
            <person name="Nordberg H.P."/>
            <person name="Cantor M.N."/>
            <person name="Hua S.X."/>
        </authorList>
    </citation>
    <scope>NUCLEOTIDE SEQUENCE [LARGE SCALE GENOMIC DNA]</scope>
    <source>
        <strain evidence="2 3">LaAM-08-1</strain>
    </source>
</reference>
<evidence type="ECO:0000313" key="3">
    <source>
        <dbReference type="Proteomes" id="UP000054477"/>
    </source>
</evidence>
<gene>
    <name evidence="2" type="ORF">K443DRAFT_14399</name>
</gene>
<evidence type="ECO:0000256" key="1">
    <source>
        <dbReference type="SAM" id="MobiDB-lite"/>
    </source>
</evidence>
<feature type="region of interest" description="Disordered" evidence="1">
    <location>
        <begin position="89"/>
        <end position="124"/>
    </location>
</feature>
<dbReference type="EMBL" id="KN839008">
    <property type="protein sequence ID" value="KIJ91433.1"/>
    <property type="molecule type" value="Genomic_DNA"/>
</dbReference>
<accession>A0A0C9WT89</accession>
<sequence>MSNGGEYDVEGVTTSPVTETHIHKPITYYKRADSSFYTRDTTGKYIKEDAQAYKKLRPTCMKPAAYHYPNAHPDLEAFPKCLLPPTPACHGQAPISRKRKSPPSTLSPETTVVLKQTKAAPSDS</sequence>
<proteinExistence type="predicted"/>
<organism evidence="2 3">
    <name type="scientific">Laccaria amethystina LaAM-08-1</name>
    <dbReference type="NCBI Taxonomy" id="1095629"/>
    <lineage>
        <taxon>Eukaryota</taxon>
        <taxon>Fungi</taxon>
        <taxon>Dikarya</taxon>
        <taxon>Basidiomycota</taxon>
        <taxon>Agaricomycotina</taxon>
        <taxon>Agaricomycetes</taxon>
        <taxon>Agaricomycetidae</taxon>
        <taxon>Agaricales</taxon>
        <taxon>Agaricineae</taxon>
        <taxon>Hydnangiaceae</taxon>
        <taxon>Laccaria</taxon>
    </lineage>
</organism>
<dbReference type="AlphaFoldDB" id="A0A0C9WT89"/>
<keyword evidence="3" id="KW-1185">Reference proteome</keyword>
<protein>
    <submittedName>
        <fullName evidence="2">Uncharacterized protein</fullName>
    </submittedName>
</protein>
<reference evidence="3" key="2">
    <citation type="submission" date="2015-01" db="EMBL/GenBank/DDBJ databases">
        <title>Evolutionary Origins and Diversification of the Mycorrhizal Mutualists.</title>
        <authorList>
            <consortium name="DOE Joint Genome Institute"/>
            <consortium name="Mycorrhizal Genomics Consortium"/>
            <person name="Kohler A."/>
            <person name="Kuo A."/>
            <person name="Nagy L.G."/>
            <person name="Floudas D."/>
            <person name="Copeland A."/>
            <person name="Barry K.W."/>
            <person name="Cichocki N."/>
            <person name="Veneault-Fourrey C."/>
            <person name="LaButti K."/>
            <person name="Lindquist E.A."/>
            <person name="Lipzen A."/>
            <person name="Lundell T."/>
            <person name="Morin E."/>
            <person name="Murat C."/>
            <person name="Riley R."/>
            <person name="Ohm R."/>
            <person name="Sun H."/>
            <person name="Tunlid A."/>
            <person name="Henrissat B."/>
            <person name="Grigoriev I.V."/>
            <person name="Hibbett D.S."/>
            <person name="Martin F."/>
        </authorList>
    </citation>
    <scope>NUCLEOTIDE SEQUENCE [LARGE SCALE GENOMIC DNA]</scope>
    <source>
        <strain evidence="3">LaAM-08-1</strain>
    </source>
</reference>
<dbReference type="Proteomes" id="UP000054477">
    <property type="component" value="Unassembled WGS sequence"/>
</dbReference>
<feature type="compositionally biased region" description="Polar residues" evidence="1">
    <location>
        <begin position="102"/>
        <end position="114"/>
    </location>
</feature>
<evidence type="ECO:0000313" key="2">
    <source>
        <dbReference type="EMBL" id="KIJ91433.1"/>
    </source>
</evidence>